<evidence type="ECO:0000313" key="1">
    <source>
        <dbReference type="EMBL" id="SVC52558.1"/>
    </source>
</evidence>
<feature type="non-terminal residue" evidence="1">
    <location>
        <position position="1"/>
    </location>
</feature>
<dbReference type="SUPFAM" id="SSF101790">
    <property type="entry name" value="Aminomethyltransferase beta-barrel domain"/>
    <property type="match status" value="1"/>
</dbReference>
<dbReference type="AlphaFoldDB" id="A0A382MW35"/>
<accession>A0A382MW35</accession>
<name>A0A382MW35_9ZZZZ</name>
<dbReference type="EMBL" id="UINC01096021">
    <property type="protein sequence ID" value="SVC52558.1"/>
    <property type="molecule type" value="Genomic_DNA"/>
</dbReference>
<organism evidence="1">
    <name type="scientific">marine metagenome</name>
    <dbReference type="NCBI Taxonomy" id="408172"/>
    <lineage>
        <taxon>unclassified sequences</taxon>
        <taxon>metagenomes</taxon>
        <taxon>ecological metagenomes</taxon>
    </lineage>
</organism>
<evidence type="ECO:0008006" key="2">
    <source>
        <dbReference type="Google" id="ProtNLM"/>
    </source>
</evidence>
<dbReference type="InterPro" id="IPR029043">
    <property type="entry name" value="GcvT/YgfZ_C"/>
</dbReference>
<reference evidence="1" key="1">
    <citation type="submission" date="2018-05" db="EMBL/GenBank/DDBJ databases">
        <authorList>
            <person name="Lanie J.A."/>
            <person name="Ng W.-L."/>
            <person name="Kazmierczak K.M."/>
            <person name="Andrzejewski T.M."/>
            <person name="Davidsen T.M."/>
            <person name="Wayne K.J."/>
            <person name="Tettelin H."/>
            <person name="Glass J.I."/>
            <person name="Rusch D."/>
            <person name="Podicherti R."/>
            <person name="Tsui H.-C.T."/>
            <person name="Winkler M.E."/>
        </authorList>
    </citation>
    <scope>NUCLEOTIDE SEQUENCE</scope>
</reference>
<proteinExistence type="predicted"/>
<sequence length="85" mass="8845">RGPVRRLVKALLSGERFALTSESPWPAVGPDGGPCGEVRVAVWSPKHESNLCLALVSSEVAGGPFTAVTPAGEMLAATHLAYFAE</sequence>
<dbReference type="Gene3D" id="2.40.30.110">
    <property type="entry name" value="Aminomethyltransferase beta-barrel domains"/>
    <property type="match status" value="1"/>
</dbReference>
<gene>
    <name evidence="1" type="ORF">METZ01_LOCUS305412</name>
</gene>
<protein>
    <recommendedName>
        <fullName evidence="2">Glycine cleavage T-protein C-terminal barrel domain-containing protein</fullName>
    </recommendedName>
</protein>